<feature type="non-terminal residue" evidence="1">
    <location>
        <position position="1"/>
    </location>
</feature>
<proteinExistence type="predicted"/>
<reference evidence="1" key="1">
    <citation type="submission" date="2021-06" db="EMBL/GenBank/DDBJ databases">
        <authorList>
            <person name="Kallberg Y."/>
            <person name="Tangrot J."/>
            <person name="Rosling A."/>
        </authorList>
    </citation>
    <scope>NUCLEOTIDE SEQUENCE</scope>
    <source>
        <strain evidence="1">87-6 pot B 2015</strain>
    </source>
</reference>
<feature type="non-terminal residue" evidence="1">
    <location>
        <position position="63"/>
    </location>
</feature>
<dbReference type="Proteomes" id="UP000789375">
    <property type="component" value="Unassembled WGS sequence"/>
</dbReference>
<evidence type="ECO:0000313" key="2">
    <source>
        <dbReference type="Proteomes" id="UP000789375"/>
    </source>
</evidence>
<name>A0A9N9NAV3_FUNMO</name>
<organism evidence="1 2">
    <name type="scientific">Funneliformis mosseae</name>
    <name type="common">Endomycorrhizal fungus</name>
    <name type="synonym">Glomus mosseae</name>
    <dbReference type="NCBI Taxonomy" id="27381"/>
    <lineage>
        <taxon>Eukaryota</taxon>
        <taxon>Fungi</taxon>
        <taxon>Fungi incertae sedis</taxon>
        <taxon>Mucoromycota</taxon>
        <taxon>Glomeromycotina</taxon>
        <taxon>Glomeromycetes</taxon>
        <taxon>Glomerales</taxon>
        <taxon>Glomeraceae</taxon>
        <taxon>Funneliformis</taxon>
    </lineage>
</organism>
<dbReference type="EMBL" id="CAJVPP010012036">
    <property type="protein sequence ID" value="CAG8716401.1"/>
    <property type="molecule type" value="Genomic_DNA"/>
</dbReference>
<evidence type="ECO:0000313" key="1">
    <source>
        <dbReference type="EMBL" id="CAG8716401.1"/>
    </source>
</evidence>
<gene>
    <name evidence="1" type="ORF">FMOSSE_LOCUS14671</name>
</gene>
<sequence length="63" mass="7229">DTLQEVYLYLSSHNALHQSIKRIRNVNLPAVPESLRDLVILKNLKKILNSSKFLVKDSIVDNN</sequence>
<comment type="caution">
    <text evidence="1">The sequence shown here is derived from an EMBL/GenBank/DDBJ whole genome shotgun (WGS) entry which is preliminary data.</text>
</comment>
<dbReference type="AlphaFoldDB" id="A0A9N9NAV3"/>
<keyword evidence="2" id="KW-1185">Reference proteome</keyword>
<accession>A0A9N9NAV3</accession>
<protein>
    <submittedName>
        <fullName evidence="1">4538_t:CDS:1</fullName>
    </submittedName>
</protein>